<sequence>MATGVPVRRRYLAIQLRRLRNAAKLTQDEVWKNLGWSRAKIQRLEAGSFQRLKAGDIMALCQLYSAPSDVAEELIQIARDSRTHKPWWLQYEDVLPGAFVGLEAEATMIQEFNIGLVPGLLQTPAYISALLASAVGNTSDQAEQRLKSRLERQRNILERQEPPLIFVVIDEAALRRQIGGPEVMREQTRHLLDVGQRPNVEIQVLPFSSGAHAAGGLPFTILSFSDGNNADSVVFLESRGDGFYLESEAEINRHRLVFSRTQGSALSVPDSTAFLEHLSA</sequence>
<dbReference type="Pfam" id="PF19054">
    <property type="entry name" value="DUF5753"/>
    <property type="match status" value="1"/>
</dbReference>
<evidence type="ECO:0000313" key="3">
    <source>
        <dbReference type="Proteomes" id="UP000553209"/>
    </source>
</evidence>
<dbReference type="AlphaFoldDB" id="A0A7X6MIZ1"/>
<dbReference type="EMBL" id="JAAXPG010000037">
    <property type="protein sequence ID" value="NKZ01435.1"/>
    <property type="molecule type" value="Genomic_DNA"/>
</dbReference>
<evidence type="ECO:0000313" key="2">
    <source>
        <dbReference type="EMBL" id="NKZ01435.1"/>
    </source>
</evidence>
<reference evidence="2 3" key="1">
    <citation type="submission" date="2020-04" db="EMBL/GenBank/DDBJ databases">
        <title>MicrobeNet Type strains.</title>
        <authorList>
            <person name="Nicholson A.C."/>
        </authorList>
    </citation>
    <scope>NUCLEOTIDE SEQUENCE [LARGE SCALE GENOMIC DNA]</scope>
    <source>
        <strain evidence="2 3">ATCC 23612</strain>
    </source>
</reference>
<dbReference type="Proteomes" id="UP000553209">
    <property type="component" value="Unassembled WGS sequence"/>
</dbReference>
<name>A0A7X6MIZ1_9ACTN</name>
<dbReference type="PROSITE" id="PS50943">
    <property type="entry name" value="HTH_CROC1"/>
    <property type="match status" value="1"/>
</dbReference>
<protein>
    <submittedName>
        <fullName evidence="2">Helix-turn-helix domain-containing protein</fullName>
    </submittedName>
</protein>
<evidence type="ECO:0000259" key="1">
    <source>
        <dbReference type="PROSITE" id="PS50943"/>
    </source>
</evidence>
<dbReference type="InterPro" id="IPR010982">
    <property type="entry name" value="Lambda_DNA-bd_dom_sf"/>
</dbReference>
<feature type="domain" description="HTH cro/C1-type" evidence="1">
    <location>
        <begin position="16"/>
        <end position="71"/>
    </location>
</feature>
<proteinExistence type="predicted"/>
<dbReference type="SUPFAM" id="SSF47413">
    <property type="entry name" value="lambda repressor-like DNA-binding domains"/>
    <property type="match status" value="1"/>
</dbReference>
<comment type="caution">
    <text evidence="2">The sequence shown here is derived from an EMBL/GenBank/DDBJ whole genome shotgun (WGS) entry which is preliminary data.</text>
</comment>
<dbReference type="RefSeq" id="WP_061083064.1">
    <property type="nucleotide sequence ID" value="NZ_JAAXPG010000037.1"/>
</dbReference>
<accession>A0A7X6MIZ1</accession>
<dbReference type="CDD" id="cd00093">
    <property type="entry name" value="HTH_XRE"/>
    <property type="match status" value="1"/>
</dbReference>
<gene>
    <name evidence="2" type="ORF">HGB44_27730</name>
</gene>
<dbReference type="Gene3D" id="1.10.260.40">
    <property type="entry name" value="lambda repressor-like DNA-binding domains"/>
    <property type="match status" value="1"/>
</dbReference>
<dbReference type="Pfam" id="PF13560">
    <property type="entry name" value="HTH_31"/>
    <property type="match status" value="1"/>
</dbReference>
<dbReference type="GO" id="GO:0003677">
    <property type="term" value="F:DNA binding"/>
    <property type="evidence" value="ECO:0007669"/>
    <property type="project" value="InterPro"/>
</dbReference>
<keyword evidence="3" id="KW-1185">Reference proteome</keyword>
<dbReference type="InterPro" id="IPR001387">
    <property type="entry name" value="Cro/C1-type_HTH"/>
</dbReference>
<organism evidence="2 3">
    <name type="scientific">Nocardiopsis alborubida</name>
    <dbReference type="NCBI Taxonomy" id="146802"/>
    <lineage>
        <taxon>Bacteria</taxon>
        <taxon>Bacillati</taxon>
        <taxon>Actinomycetota</taxon>
        <taxon>Actinomycetes</taxon>
        <taxon>Streptosporangiales</taxon>
        <taxon>Nocardiopsidaceae</taxon>
        <taxon>Nocardiopsis</taxon>
    </lineage>
</organism>
<dbReference type="InterPro" id="IPR043917">
    <property type="entry name" value="DUF5753"/>
</dbReference>